<dbReference type="AlphaFoldDB" id="A0A0D0AZS2"/>
<evidence type="ECO:0000256" key="9">
    <source>
        <dbReference type="ARBA" id="ARBA00023136"/>
    </source>
</evidence>
<dbReference type="GO" id="GO:0000139">
    <property type="term" value="C:Golgi membrane"/>
    <property type="evidence" value="ECO:0007669"/>
    <property type="project" value="UniProtKB-SubCell"/>
</dbReference>
<accession>A0A0D0AZS2</accession>
<evidence type="ECO:0000313" key="12">
    <source>
        <dbReference type="EMBL" id="KIK43254.1"/>
    </source>
</evidence>
<keyword evidence="6 10" id="KW-0812">Transmembrane</keyword>
<feature type="transmembrane region" description="Helical" evidence="10">
    <location>
        <begin position="15"/>
        <end position="39"/>
    </location>
</feature>
<feature type="transmembrane region" description="Helical" evidence="10">
    <location>
        <begin position="93"/>
        <end position="117"/>
    </location>
</feature>
<evidence type="ECO:0000256" key="6">
    <source>
        <dbReference type="ARBA" id="ARBA00022692"/>
    </source>
</evidence>
<dbReference type="Proteomes" id="UP000054485">
    <property type="component" value="Unassembled WGS sequence"/>
</dbReference>
<keyword evidence="8" id="KW-0333">Golgi apparatus</keyword>
<evidence type="ECO:0000313" key="13">
    <source>
        <dbReference type="Proteomes" id="UP000054485"/>
    </source>
</evidence>
<reference evidence="13" key="2">
    <citation type="submission" date="2015-01" db="EMBL/GenBank/DDBJ databases">
        <title>Evolutionary Origins and Diversification of the Mycorrhizal Mutualists.</title>
        <authorList>
            <consortium name="DOE Joint Genome Institute"/>
            <consortium name="Mycorrhizal Genomics Consortium"/>
            <person name="Kohler A."/>
            <person name="Kuo A."/>
            <person name="Nagy L.G."/>
            <person name="Floudas D."/>
            <person name="Copeland A."/>
            <person name="Barry K.W."/>
            <person name="Cichocki N."/>
            <person name="Veneault-Fourrey C."/>
            <person name="LaButti K."/>
            <person name="Lindquist E.A."/>
            <person name="Lipzen A."/>
            <person name="Lundell T."/>
            <person name="Morin E."/>
            <person name="Murat C."/>
            <person name="Riley R."/>
            <person name="Ohm R."/>
            <person name="Sun H."/>
            <person name="Tunlid A."/>
            <person name="Henrissat B."/>
            <person name="Grigoriev I.V."/>
            <person name="Hibbett D.S."/>
            <person name="Martin F."/>
        </authorList>
    </citation>
    <scope>NUCLEOTIDE SEQUENCE [LARGE SCALE GENOMIC DNA]</scope>
    <source>
        <strain evidence="13">UH-Slu-Lm8-n1</strain>
    </source>
</reference>
<evidence type="ECO:0000256" key="10">
    <source>
        <dbReference type="SAM" id="Phobius"/>
    </source>
</evidence>
<keyword evidence="9 10" id="KW-0472">Membrane</keyword>
<dbReference type="OrthoDB" id="166803at2759"/>
<dbReference type="InParanoid" id="A0A0D0AZS2"/>
<feature type="domain" description="VTT" evidence="11">
    <location>
        <begin position="13"/>
        <end position="127"/>
    </location>
</feature>
<dbReference type="Pfam" id="PF09335">
    <property type="entry name" value="VTT_dom"/>
    <property type="match status" value="1"/>
</dbReference>
<keyword evidence="13" id="KW-1185">Reference proteome</keyword>
<dbReference type="InterPro" id="IPR032816">
    <property type="entry name" value="VTT_dom"/>
</dbReference>
<sequence>MFFVISFPPLFGHEILAILCGLVWGAWVGFAITAAGTFIGEIANFYTFKHFCQVRGDKLQKDSIMYAALCKVVRERGFKFALIARYSAIPGHLTTAIFSVCGMGIFAFMLAAVLSLPKQFITVYIGVMLESDPNGESLLVLIRYIAPAHVLCSTCYFH</sequence>
<comment type="subcellular location">
    <subcellularLocation>
        <location evidence="2">Golgi apparatus membrane</location>
        <topology evidence="2">Multi-pass membrane protein</topology>
    </subcellularLocation>
</comment>
<keyword evidence="7 10" id="KW-1133">Transmembrane helix</keyword>
<dbReference type="STRING" id="930992.A0A0D0AZS2"/>
<evidence type="ECO:0000256" key="8">
    <source>
        <dbReference type="ARBA" id="ARBA00023034"/>
    </source>
</evidence>
<evidence type="ECO:0000256" key="1">
    <source>
        <dbReference type="ARBA" id="ARBA00002978"/>
    </source>
</evidence>
<evidence type="ECO:0000256" key="7">
    <source>
        <dbReference type="ARBA" id="ARBA00022989"/>
    </source>
</evidence>
<comment type="function">
    <text evidence="1">Golgi membrane protein involved in vesicular trafficking and spindle migration.</text>
</comment>
<protein>
    <recommendedName>
        <fullName evidence="4">Golgi apparatus membrane protein TVP38</fullName>
    </recommendedName>
    <alternativeName>
        <fullName evidence="5">Golgi apparatus membrane protein tvp38</fullName>
    </alternativeName>
</protein>
<dbReference type="InterPro" id="IPR051076">
    <property type="entry name" value="Golgi_membrane_TVP38/TMEM64"/>
</dbReference>
<proteinExistence type="inferred from homology"/>
<comment type="similarity">
    <text evidence="3">Belongs to the TVP38/TMEM64 family.</text>
</comment>
<dbReference type="EMBL" id="KN835217">
    <property type="protein sequence ID" value="KIK43254.1"/>
    <property type="molecule type" value="Genomic_DNA"/>
</dbReference>
<reference evidence="12 13" key="1">
    <citation type="submission" date="2014-04" db="EMBL/GenBank/DDBJ databases">
        <authorList>
            <consortium name="DOE Joint Genome Institute"/>
            <person name="Kuo A."/>
            <person name="Ruytinx J."/>
            <person name="Rineau F."/>
            <person name="Colpaert J."/>
            <person name="Kohler A."/>
            <person name="Nagy L.G."/>
            <person name="Floudas D."/>
            <person name="Copeland A."/>
            <person name="Barry K.W."/>
            <person name="Cichocki N."/>
            <person name="Veneault-Fourrey C."/>
            <person name="LaButti K."/>
            <person name="Lindquist E.A."/>
            <person name="Lipzen A."/>
            <person name="Lundell T."/>
            <person name="Morin E."/>
            <person name="Murat C."/>
            <person name="Sun H."/>
            <person name="Tunlid A."/>
            <person name="Henrissat B."/>
            <person name="Grigoriev I.V."/>
            <person name="Hibbett D.S."/>
            <person name="Martin F."/>
            <person name="Nordberg H.P."/>
            <person name="Cantor M.N."/>
            <person name="Hua S.X."/>
        </authorList>
    </citation>
    <scope>NUCLEOTIDE SEQUENCE [LARGE SCALE GENOMIC DNA]</scope>
    <source>
        <strain evidence="12 13">UH-Slu-Lm8-n1</strain>
    </source>
</reference>
<gene>
    <name evidence="12" type="ORF">CY34DRAFT_722002</name>
</gene>
<evidence type="ECO:0000256" key="2">
    <source>
        <dbReference type="ARBA" id="ARBA00004653"/>
    </source>
</evidence>
<evidence type="ECO:0000256" key="3">
    <source>
        <dbReference type="ARBA" id="ARBA00008640"/>
    </source>
</evidence>
<evidence type="ECO:0000256" key="5">
    <source>
        <dbReference type="ARBA" id="ARBA00020673"/>
    </source>
</evidence>
<evidence type="ECO:0000259" key="11">
    <source>
        <dbReference type="Pfam" id="PF09335"/>
    </source>
</evidence>
<evidence type="ECO:0000256" key="4">
    <source>
        <dbReference type="ARBA" id="ARBA00013533"/>
    </source>
</evidence>
<dbReference type="PANTHER" id="PTHR47549:SF2">
    <property type="entry name" value="GOLGI APPARATUS MEMBRANE PROTEIN TVP38"/>
    <property type="match status" value="1"/>
</dbReference>
<dbReference type="PANTHER" id="PTHR47549">
    <property type="entry name" value="GOLGI APPARATUS MEMBRANE PROTEIN TVP38-RELATED"/>
    <property type="match status" value="1"/>
</dbReference>
<organism evidence="12 13">
    <name type="scientific">Suillus luteus UH-Slu-Lm8-n1</name>
    <dbReference type="NCBI Taxonomy" id="930992"/>
    <lineage>
        <taxon>Eukaryota</taxon>
        <taxon>Fungi</taxon>
        <taxon>Dikarya</taxon>
        <taxon>Basidiomycota</taxon>
        <taxon>Agaricomycotina</taxon>
        <taxon>Agaricomycetes</taxon>
        <taxon>Agaricomycetidae</taxon>
        <taxon>Boletales</taxon>
        <taxon>Suillineae</taxon>
        <taxon>Suillaceae</taxon>
        <taxon>Suillus</taxon>
    </lineage>
</organism>
<dbReference type="HOGENOM" id="CLU_1670561_0_0_1"/>
<name>A0A0D0AZS2_9AGAM</name>